<dbReference type="PANTHER" id="PTHR10954:SF18">
    <property type="entry name" value="RIBONUCLEASE HII"/>
    <property type="match status" value="1"/>
</dbReference>
<protein>
    <recommendedName>
        <fullName evidence="13">Ribonuclease</fullName>
        <ecNumber evidence="13">3.1.26.4</ecNumber>
    </recommendedName>
</protein>
<keyword evidence="11" id="KW-0464">Manganese</keyword>
<evidence type="ECO:0000256" key="7">
    <source>
        <dbReference type="ARBA" id="ARBA00022722"/>
    </source>
</evidence>
<dbReference type="CDD" id="cd07182">
    <property type="entry name" value="RNase_HII_bacteria_HII_like"/>
    <property type="match status" value="1"/>
</dbReference>
<evidence type="ECO:0000256" key="6">
    <source>
        <dbReference type="ARBA" id="ARBA00022490"/>
    </source>
</evidence>
<accession>A0A0E2B0F0</accession>
<sequence>MPEPKLSSFFEPEEHRFYSESIPCGIDEAGRGPYAGPLSVALVSFSQNSINQVIEGKILKGLTDSKKLSEKKRESLYPEILKTAQFSYQTFISPNYIDREGINRAVLEGILKCAKLVNRSIQSKSSLKLLIDGNYNFNRYPEWTDLKDCSTFYTKGDLRIVSIAAASILAKVSRDRYMISVSKKYPIYRFDQHKGYGTKLHEELILLHGLSDIHRRSFTGKFLEQISESNS</sequence>
<dbReference type="InterPro" id="IPR012337">
    <property type="entry name" value="RNaseH-like_sf"/>
</dbReference>
<evidence type="ECO:0000256" key="10">
    <source>
        <dbReference type="ARBA" id="ARBA00022801"/>
    </source>
</evidence>
<evidence type="ECO:0000256" key="1">
    <source>
        <dbReference type="ARBA" id="ARBA00000077"/>
    </source>
</evidence>
<evidence type="ECO:0000256" key="12">
    <source>
        <dbReference type="PROSITE-ProRule" id="PRU01319"/>
    </source>
</evidence>
<comment type="function">
    <text evidence="3 13">Endonuclease that specifically degrades the RNA of RNA-DNA hybrids.</text>
</comment>
<dbReference type="EMBL" id="AHMY02000051">
    <property type="protein sequence ID" value="EKO14614.1"/>
    <property type="molecule type" value="Genomic_DNA"/>
</dbReference>
<evidence type="ECO:0000256" key="4">
    <source>
        <dbReference type="ARBA" id="ARBA00004496"/>
    </source>
</evidence>
<dbReference type="InterPro" id="IPR024567">
    <property type="entry name" value="RNase_HII/HIII_dom"/>
</dbReference>
<evidence type="ECO:0000256" key="9">
    <source>
        <dbReference type="ARBA" id="ARBA00022759"/>
    </source>
</evidence>
<dbReference type="SUPFAM" id="SSF53098">
    <property type="entry name" value="Ribonuclease H-like"/>
    <property type="match status" value="1"/>
</dbReference>
<evidence type="ECO:0000313" key="15">
    <source>
        <dbReference type="EMBL" id="EKO14614.1"/>
    </source>
</evidence>
<evidence type="ECO:0000259" key="14">
    <source>
        <dbReference type="PROSITE" id="PS51975"/>
    </source>
</evidence>
<dbReference type="PANTHER" id="PTHR10954">
    <property type="entry name" value="RIBONUCLEASE H2 SUBUNIT A"/>
    <property type="match status" value="1"/>
</dbReference>
<keyword evidence="6" id="KW-0963">Cytoplasm</keyword>
<name>A0A0E2B0F0_9LEPT</name>
<keyword evidence="8 12" id="KW-0479">Metal-binding</keyword>
<evidence type="ECO:0000256" key="5">
    <source>
        <dbReference type="ARBA" id="ARBA00007383"/>
    </source>
</evidence>
<evidence type="ECO:0000256" key="8">
    <source>
        <dbReference type="ARBA" id="ARBA00022723"/>
    </source>
</evidence>
<dbReference type="InterPro" id="IPR036397">
    <property type="entry name" value="RNaseH_sf"/>
</dbReference>
<dbReference type="GO" id="GO:0005737">
    <property type="term" value="C:cytoplasm"/>
    <property type="evidence" value="ECO:0007669"/>
    <property type="project" value="UniProtKB-SubCell"/>
</dbReference>
<proteinExistence type="inferred from homology"/>
<dbReference type="GO" id="GO:0032299">
    <property type="term" value="C:ribonuclease H2 complex"/>
    <property type="evidence" value="ECO:0007669"/>
    <property type="project" value="TreeGrafter"/>
</dbReference>
<dbReference type="PROSITE" id="PS51975">
    <property type="entry name" value="RNASE_H_2"/>
    <property type="match status" value="1"/>
</dbReference>
<dbReference type="EC" id="3.1.26.4" evidence="13"/>
<evidence type="ECO:0000256" key="11">
    <source>
        <dbReference type="ARBA" id="ARBA00023211"/>
    </source>
</evidence>
<comment type="similarity">
    <text evidence="5 13">Belongs to the RNase HII family.</text>
</comment>
<feature type="binding site" evidence="12">
    <location>
        <position position="132"/>
    </location>
    <ligand>
        <name>a divalent metal cation</name>
        <dbReference type="ChEBI" id="CHEBI:60240"/>
    </ligand>
</feature>
<keyword evidence="7 12" id="KW-0540">Nuclease</keyword>
<dbReference type="Proteomes" id="UP000006253">
    <property type="component" value="Unassembled WGS sequence"/>
</dbReference>
<dbReference type="AlphaFoldDB" id="A0A0E2B0F0"/>
<evidence type="ECO:0000313" key="16">
    <source>
        <dbReference type="Proteomes" id="UP000006253"/>
    </source>
</evidence>
<comment type="catalytic activity">
    <reaction evidence="1 12 13">
        <text>Endonucleolytic cleavage to 5'-phosphomonoester.</text>
        <dbReference type="EC" id="3.1.26.4"/>
    </reaction>
</comment>
<evidence type="ECO:0000256" key="13">
    <source>
        <dbReference type="RuleBase" id="RU003515"/>
    </source>
</evidence>
<dbReference type="NCBIfam" id="NF000595">
    <property type="entry name" value="PRK00015.1-3"/>
    <property type="match status" value="1"/>
</dbReference>
<organism evidence="15 16">
    <name type="scientific">Leptospira kirschneri str. H1</name>
    <dbReference type="NCBI Taxonomy" id="1049966"/>
    <lineage>
        <taxon>Bacteria</taxon>
        <taxon>Pseudomonadati</taxon>
        <taxon>Spirochaetota</taxon>
        <taxon>Spirochaetia</taxon>
        <taxon>Leptospirales</taxon>
        <taxon>Leptospiraceae</taxon>
        <taxon>Leptospira</taxon>
    </lineage>
</organism>
<dbReference type="InterPro" id="IPR001352">
    <property type="entry name" value="RNase_HII/HIII"/>
</dbReference>
<feature type="binding site" evidence="12">
    <location>
        <position position="28"/>
    </location>
    <ligand>
        <name>a divalent metal cation</name>
        <dbReference type="ChEBI" id="CHEBI:60240"/>
    </ligand>
</feature>
<dbReference type="GO" id="GO:0006298">
    <property type="term" value="P:mismatch repair"/>
    <property type="evidence" value="ECO:0007669"/>
    <property type="project" value="TreeGrafter"/>
</dbReference>
<reference evidence="15 16" key="1">
    <citation type="submission" date="2012-10" db="EMBL/GenBank/DDBJ databases">
        <authorList>
            <person name="Harkins D.M."/>
            <person name="Durkin A.S."/>
            <person name="Brinkac L.M."/>
            <person name="Selengut J.D."/>
            <person name="Sanka R."/>
            <person name="DePew J."/>
            <person name="Purushe J."/>
            <person name="Peacock S.J."/>
            <person name="Thaipadungpanit J."/>
            <person name="Wuthiekanun V.W."/>
            <person name="Day N.P."/>
            <person name="Vinetz J.M."/>
            <person name="Sutton G.G."/>
            <person name="Nelson W.C."/>
            <person name="Fouts D.E."/>
        </authorList>
    </citation>
    <scope>NUCLEOTIDE SEQUENCE [LARGE SCALE GENOMIC DNA]</scope>
    <source>
        <strain evidence="15 16">H1</strain>
    </source>
</reference>
<feature type="binding site" evidence="12">
    <location>
        <position position="27"/>
    </location>
    <ligand>
        <name>a divalent metal cation</name>
        <dbReference type="ChEBI" id="CHEBI:60240"/>
    </ligand>
</feature>
<comment type="cofactor">
    <cofactor evidence="2">
        <name>Mg(2+)</name>
        <dbReference type="ChEBI" id="CHEBI:18420"/>
    </cofactor>
</comment>
<comment type="subcellular location">
    <subcellularLocation>
        <location evidence="4">Cytoplasm</location>
    </subcellularLocation>
</comment>
<evidence type="ECO:0000256" key="2">
    <source>
        <dbReference type="ARBA" id="ARBA00001946"/>
    </source>
</evidence>
<evidence type="ECO:0000256" key="3">
    <source>
        <dbReference type="ARBA" id="ARBA00004065"/>
    </source>
</evidence>
<comment type="caution">
    <text evidence="15">The sequence shown here is derived from an EMBL/GenBank/DDBJ whole genome shotgun (WGS) entry which is preliminary data.</text>
</comment>
<feature type="domain" description="RNase H type-2" evidence="14">
    <location>
        <begin position="21"/>
        <end position="230"/>
    </location>
</feature>
<dbReference type="GO" id="GO:0046872">
    <property type="term" value="F:metal ion binding"/>
    <property type="evidence" value="ECO:0007669"/>
    <property type="project" value="UniProtKB-KW"/>
</dbReference>
<dbReference type="GO" id="GO:0043137">
    <property type="term" value="P:DNA replication, removal of RNA primer"/>
    <property type="evidence" value="ECO:0007669"/>
    <property type="project" value="TreeGrafter"/>
</dbReference>
<gene>
    <name evidence="15" type="primary">rnhB</name>
    <name evidence="15" type="ORF">LEP1GSC081_1880</name>
</gene>
<dbReference type="Pfam" id="PF01351">
    <property type="entry name" value="RNase_HII"/>
    <property type="match status" value="1"/>
</dbReference>
<dbReference type="Gene3D" id="3.30.420.10">
    <property type="entry name" value="Ribonuclease H-like superfamily/Ribonuclease H"/>
    <property type="match status" value="1"/>
</dbReference>
<dbReference type="GO" id="GO:0003723">
    <property type="term" value="F:RNA binding"/>
    <property type="evidence" value="ECO:0007669"/>
    <property type="project" value="UniProtKB-UniRule"/>
</dbReference>
<dbReference type="RefSeq" id="WP_004766051.1">
    <property type="nucleotide sequence ID" value="NZ_AHMY02000051.1"/>
</dbReference>
<dbReference type="InterPro" id="IPR022898">
    <property type="entry name" value="RNase_HII"/>
</dbReference>
<dbReference type="GO" id="GO:0004523">
    <property type="term" value="F:RNA-DNA hybrid ribonuclease activity"/>
    <property type="evidence" value="ECO:0007669"/>
    <property type="project" value="UniProtKB-UniRule"/>
</dbReference>
<keyword evidence="9 12" id="KW-0255">Endonuclease</keyword>
<comment type="cofactor">
    <cofactor evidence="12">
        <name>Mn(2+)</name>
        <dbReference type="ChEBI" id="CHEBI:29035"/>
    </cofactor>
    <cofactor evidence="12">
        <name>Mg(2+)</name>
        <dbReference type="ChEBI" id="CHEBI:18420"/>
    </cofactor>
    <text evidence="12">Manganese or magnesium. Binds 1 divalent metal ion per monomer in the absence of substrate. May bind a second metal ion after substrate binding.</text>
</comment>
<keyword evidence="10 12" id="KW-0378">Hydrolase</keyword>